<dbReference type="EMBL" id="RBWV01000010">
    <property type="protein sequence ID" value="RKS77737.1"/>
    <property type="molecule type" value="Genomic_DNA"/>
</dbReference>
<reference evidence="3 4" key="1">
    <citation type="submission" date="2018-10" db="EMBL/GenBank/DDBJ databases">
        <title>Genomic Encyclopedia of Archaeal and Bacterial Type Strains, Phase II (KMG-II): from individual species to whole genera.</title>
        <authorList>
            <person name="Goeker M."/>
        </authorList>
    </citation>
    <scope>NUCLEOTIDE SEQUENCE [LARGE SCALE GENOMIC DNA]</scope>
    <source>
        <strain evidence="3 4">RP-AC37</strain>
    </source>
</reference>
<dbReference type="AlphaFoldDB" id="A0A420XSG1"/>
<dbReference type="InParanoid" id="A0A420XSG1"/>
<dbReference type="Pfam" id="PF19291">
    <property type="entry name" value="TREH_N"/>
    <property type="match status" value="1"/>
</dbReference>
<name>A0A420XSG1_9ACTN</name>
<dbReference type="InterPro" id="IPR012341">
    <property type="entry name" value="6hp_glycosidase-like_sf"/>
</dbReference>
<dbReference type="GO" id="GO:0004553">
    <property type="term" value="F:hydrolase activity, hydrolyzing O-glycosyl compounds"/>
    <property type="evidence" value="ECO:0007669"/>
    <property type="project" value="TreeGrafter"/>
</dbReference>
<dbReference type="SUPFAM" id="SSF48208">
    <property type="entry name" value="Six-hairpin glycosidases"/>
    <property type="match status" value="1"/>
</dbReference>
<evidence type="ECO:0000259" key="2">
    <source>
        <dbReference type="Pfam" id="PF19291"/>
    </source>
</evidence>
<dbReference type="InterPro" id="IPR045582">
    <property type="entry name" value="Trehalase-like_N"/>
</dbReference>
<evidence type="ECO:0000313" key="4">
    <source>
        <dbReference type="Proteomes" id="UP000281955"/>
    </source>
</evidence>
<accession>A0A420XSG1</accession>
<feature type="domain" description="GH15-like" evidence="1">
    <location>
        <begin position="235"/>
        <end position="530"/>
    </location>
</feature>
<evidence type="ECO:0000259" key="1">
    <source>
        <dbReference type="Pfam" id="PF00723"/>
    </source>
</evidence>
<dbReference type="OrthoDB" id="3902805at2"/>
<dbReference type="Pfam" id="PF00723">
    <property type="entry name" value="Glyco_hydro_15"/>
    <property type="match status" value="1"/>
</dbReference>
<comment type="caution">
    <text evidence="3">The sequence shown here is derived from an EMBL/GenBank/DDBJ whole genome shotgun (WGS) entry which is preliminary data.</text>
</comment>
<dbReference type="RefSeq" id="WP_121192736.1">
    <property type="nucleotide sequence ID" value="NZ_RBWV01000010.1"/>
</dbReference>
<organism evidence="3 4">
    <name type="scientific">Motilibacter peucedani</name>
    <dbReference type="NCBI Taxonomy" id="598650"/>
    <lineage>
        <taxon>Bacteria</taxon>
        <taxon>Bacillati</taxon>
        <taxon>Actinomycetota</taxon>
        <taxon>Actinomycetes</taxon>
        <taxon>Motilibacterales</taxon>
        <taxon>Motilibacteraceae</taxon>
        <taxon>Motilibacter</taxon>
    </lineage>
</organism>
<dbReference type="InterPro" id="IPR011613">
    <property type="entry name" value="GH15-like"/>
</dbReference>
<sequence>MSDRRRPRRVEGYAPVGDYSGIGDGRSVALVALDGAVDWWPLPDLNSPPAFAALLDPAEGGAVLLHPVGEFEVERRYLEGTNVVETVFTTPSGSVRVTDAVCTGVAGRLPWSELARRVEGLDGEVEMAWEVAPGTALGTLSPWSDADGLLHLDDLTIGVRTRGVGEPVTGPRSVSGRWTATAGATGVLAVVATEREPLPLPPLEDVEARIERTAEGWRDWSRTLHWDGPWEADVRRSALALKLLVYAPSGALAAAATTSLPERPGGTKNWDYRYSWVRDAAYTLDAFVRMGLDEEIHASLAWLLATVDRHGPQLRPFYALDGSLPSGSHTRDVPGYLHSRPVTYGNDAAEQLQLGPYGDLFQMVFLCVQRGHVLDLRTRRRLAALADRCCDLWQRRDAGIWELHDEQHYTLSKMSCWQALDRACRLADLGQLEGDSRRWAMEADRVRAWVEEHCWSEARQSYTFYAGSDALDAGVLLGARYGFDRDERMRSTVEAVLDELGEDPFVYRYSGMREEEAAFLACSFWTVEALALTGSVERAASLMERTLERTRSFGLLAEMVDPATGEAVGNTPQALSHLALVNAASAVQEARDGEV</sequence>
<dbReference type="PANTHER" id="PTHR31616">
    <property type="entry name" value="TREHALASE"/>
    <property type="match status" value="1"/>
</dbReference>
<feature type="domain" description="Trehalase-like N-terminal" evidence="2">
    <location>
        <begin position="14"/>
        <end position="100"/>
    </location>
</feature>
<dbReference type="PANTHER" id="PTHR31616:SF0">
    <property type="entry name" value="GLUCAN 1,4-ALPHA-GLUCOSIDASE"/>
    <property type="match status" value="1"/>
</dbReference>
<keyword evidence="4" id="KW-1185">Reference proteome</keyword>
<dbReference type="InterPro" id="IPR008928">
    <property type="entry name" value="6-hairpin_glycosidase_sf"/>
</dbReference>
<proteinExistence type="predicted"/>
<dbReference type="Proteomes" id="UP000281955">
    <property type="component" value="Unassembled WGS sequence"/>
</dbReference>
<protein>
    <submittedName>
        <fullName evidence="3">GH15 family glucan-1,4-alpha-glucosidase</fullName>
    </submittedName>
</protein>
<evidence type="ECO:0000313" key="3">
    <source>
        <dbReference type="EMBL" id="RKS77737.1"/>
    </source>
</evidence>
<gene>
    <name evidence="3" type="ORF">CLV35_1435</name>
</gene>
<dbReference type="GO" id="GO:0005975">
    <property type="term" value="P:carbohydrate metabolic process"/>
    <property type="evidence" value="ECO:0007669"/>
    <property type="project" value="InterPro"/>
</dbReference>
<dbReference type="Gene3D" id="1.50.10.10">
    <property type="match status" value="1"/>
</dbReference>